<dbReference type="PROSITE" id="PS50059">
    <property type="entry name" value="FKBP_PPIASE"/>
    <property type="match status" value="1"/>
</dbReference>
<dbReference type="InterPro" id="IPR001179">
    <property type="entry name" value="PPIase_FKBP_dom"/>
</dbReference>
<evidence type="ECO:0000256" key="3">
    <source>
        <dbReference type="ARBA" id="ARBA00006577"/>
    </source>
</evidence>
<evidence type="ECO:0000256" key="6">
    <source>
        <dbReference type="ARBA" id="ARBA00023110"/>
    </source>
</evidence>
<evidence type="ECO:0000256" key="1">
    <source>
        <dbReference type="ARBA" id="ARBA00000971"/>
    </source>
</evidence>
<keyword evidence="6" id="KW-0697">Rotamase</keyword>
<keyword evidence="8" id="KW-0413">Isomerase</keyword>
<dbReference type="GO" id="GO:0003755">
    <property type="term" value="F:peptidyl-prolyl cis-trans isomerase activity"/>
    <property type="evidence" value="ECO:0007669"/>
    <property type="project" value="UniProtKB-KW"/>
</dbReference>
<evidence type="ECO:0000259" key="9">
    <source>
        <dbReference type="PROSITE" id="PS50059"/>
    </source>
</evidence>
<name>A0A382PMX4_9ZZZZ</name>
<dbReference type="GO" id="GO:0042026">
    <property type="term" value="P:protein refolding"/>
    <property type="evidence" value="ECO:0007669"/>
    <property type="project" value="UniProtKB-ARBA"/>
</dbReference>
<comment type="similarity">
    <text evidence="3">Belongs to the FKBP-type PPIase family.</text>
</comment>
<accession>A0A382PMX4</accession>
<dbReference type="Pfam" id="PF00254">
    <property type="entry name" value="FKBP_C"/>
    <property type="match status" value="1"/>
</dbReference>
<evidence type="ECO:0000256" key="2">
    <source>
        <dbReference type="ARBA" id="ARBA00004496"/>
    </source>
</evidence>
<dbReference type="InterPro" id="IPR046357">
    <property type="entry name" value="PPIase_dom_sf"/>
</dbReference>
<feature type="domain" description="PPIase FKBP-type" evidence="9">
    <location>
        <begin position="5"/>
        <end position="69"/>
    </location>
</feature>
<evidence type="ECO:0000256" key="4">
    <source>
        <dbReference type="ARBA" id="ARBA00013194"/>
    </source>
</evidence>
<dbReference type="EMBL" id="UINC01108127">
    <property type="protein sequence ID" value="SVC73998.1"/>
    <property type="molecule type" value="Genomic_DNA"/>
</dbReference>
<gene>
    <name evidence="10" type="ORF">METZ01_LOCUS326852</name>
</gene>
<reference evidence="10" key="1">
    <citation type="submission" date="2018-05" db="EMBL/GenBank/DDBJ databases">
        <authorList>
            <person name="Lanie J.A."/>
            <person name="Ng W.-L."/>
            <person name="Kazmierczak K.M."/>
            <person name="Andrzejewski T.M."/>
            <person name="Davidsen T.M."/>
            <person name="Wayne K.J."/>
            <person name="Tettelin H."/>
            <person name="Glass J.I."/>
            <person name="Rusch D."/>
            <person name="Podicherti R."/>
            <person name="Tsui H.-C.T."/>
            <person name="Winkler M.E."/>
        </authorList>
    </citation>
    <scope>NUCLEOTIDE SEQUENCE</scope>
</reference>
<dbReference type="PANTHER" id="PTHR47861">
    <property type="entry name" value="FKBP-TYPE PEPTIDYL-PROLYL CIS-TRANS ISOMERASE SLYD"/>
    <property type="match status" value="1"/>
</dbReference>
<dbReference type="Gene3D" id="3.10.50.40">
    <property type="match status" value="1"/>
</dbReference>
<dbReference type="PANTHER" id="PTHR47861:SF3">
    <property type="entry name" value="FKBP-TYPE PEPTIDYL-PROLYL CIS-TRANS ISOMERASE SLYD"/>
    <property type="match status" value="1"/>
</dbReference>
<proteinExistence type="inferred from homology"/>
<evidence type="ECO:0000256" key="5">
    <source>
        <dbReference type="ARBA" id="ARBA00022490"/>
    </source>
</evidence>
<keyword evidence="7" id="KW-0143">Chaperone</keyword>
<protein>
    <recommendedName>
        <fullName evidence="4">peptidylprolyl isomerase</fullName>
        <ecNumber evidence="4">5.2.1.8</ecNumber>
    </recommendedName>
</protein>
<comment type="subcellular location">
    <subcellularLocation>
        <location evidence="2">Cytoplasm</location>
    </subcellularLocation>
</comment>
<evidence type="ECO:0000256" key="7">
    <source>
        <dbReference type="ARBA" id="ARBA00023186"/>
    </source>
</evidence>
<keyword evidence="5" id="KW-0963">Cytoplasm</keyword>
<dbReference type="SUPFAM" id="SSF54534">
    <property type="entry name" value="FKBP-like"/>
    <property type="match status" value="1"/>
</dbReference>
<dbReference type="EC" id="5.2.1.8" evidence="4"/>
<sequence length="160" mass="17654">VISKNKVVSMSYCLRDSQGGELDRADKDKPLEYLHGCGNIVPGLENALDGLKVGDKKDVTVAPEDGYGEILKDLKMELDRKAFPDDQKIAPGMRFMAELSDGKKHPFNVVEIKDDKVHVDGNHPLAGQTLEFSIEIVNIRDAKPEELEHGHAHGEGGHHH</sequence>
<evidence type="ECO:0000256" key="8">
    <source>
        <dbReference type="ARBA" id="ARBA00023235"/>
    </source>
</evidence>
<evidence type="ECO:0000313" key="10">
    <source>
        <dbReference type="EMBL" id="SVC73998.1"/>
    </source>
</evidence>
<feature type="non-terminal residue" evidence="10">
    <location>
        <position position="1"/>
    </location>
</feature>
<comment type="catalytic activity">
    <reaction evidence="1">
        <text>[protein]-peptidylproline (omega=180) = [protein]-peptidylproline (omega=0)</text>
        <dbReference type="Rhea" id="RHEA:16237"/>
        <dbReference type="Rhea" id="RHEA-COMP:10747"/>
        <dbReference type="Rhea" id="RHEA-COMP:10748"/>
        <dbReference type="ChEBI" id="CHEBI:83833"/>
        <dbReference type="ChEBI" id="CHEBI:83834"/>
        <dbReference type="EC" id="5.2.1.8"/>
    </reaction>
</comment>
<dbReference type="AlphaFoldDB" id="A0A382PMX4"/>
<organism evidence="10">
    <name type="scientific">marine metagenome</name>
    <dbReference type="NCBI Taxonomy" id="408172"/>
    <lineage>
        <taxon>unclassified sequences</taxon>
        <taxon>metagenomes</taxon>
        <taxon>ecological metagenomes</taxon>
    </lineage>
</organism>
<dbReference type="GO" id="GO:0005737">
    <property type="term" value="C:cytoplasm"/>
    <property type="evidence" value="ECO:0007669"/>
    <property type="project" value="UniProtKB-SubCell"/>
</dbReference>